<proteinExistence type="predicted"/>
<dbReference type="InterPro" id="IPR037518">
    <property type="entry name" value="MPN"/>
</dbReference>
<dbReference type="Pfam" id="PF14464">
    <property type="entry name" value="Prok-JAB"/>
    <property type="match status" value="1"/>
</dbReference>
<sequence length="121" mass="13697">MLIHCLEERPYEACGLLSGRMGRVETIWRMVNVDRSPVSFYMDPEQIRTVFQAIQERGEQLAGVYHSHPTAPPIPSKEDIAYATYPEAAYLIVSLANKQPTVGSYRIIDQRAIPIPVTFFA</sequence>
<keyword evidence="3" id="KW-0378">Hydrolase</keyword>
<dbReference type="SUPFAM" id="SSF102712">
    <property type="entry name" value="JAB1/MPN domain"/>
    <property type="match status" value="1"/>
</dbReference>
<dbReference type="GO" id="GO:0008270">
    <property type="term" value="F:zinc ion binding"/>
    <property type="evidence" value="ECO:0007669"/>
    <property type="project" value="TreeGrafter"/>
</dbReference>
<dbReference type="Gene3D" id="3.40.140.10">
    <property type="entry name" value="Cytidine Deaminase, domain 2"/>
    <property type="match status" value="1"/>
</dbReference>
<organism evidence="7 8">
    <name type="scientific">Brevibacillus panacihumi</name>
    <dbReference type="NCBI Taxonomy" id="497735"/>
    <lineage>
        <taxon>Bacteria</taxon>
        <taxon>Bacillati</taxon>
        <taxon>Bacillota</taxon>
        <taxon>Bacilli</taxon>
        <taxon>Bacillales</taxon>
        <taxon>Paenibacillaceae</taxon>
        <taxon>Brevibacillus</taxon>
    </lineage>
</organism>
<dbReference type="EMBL" id="RHHT01000002">
    <property type="protein sequence ID" value="RNB86126.1"/>
    <property type="molecule type" value="Genomic_DNA"/>
</dbReference>
<gene>
    <name evidence="7" type="ORF">EDM58_00815</name>
</gene>
<comment type="caution">
    <text evidence="7">The sequence shown here is derived from an EMBL/GenBank/DDBJ whole genome shotgun (WGS) entry which is preliminary data.</text>
</comment>
<evidence type="ECO:0000313" key="8">
    <source>
        <dbReference type="Proteomes" id="UP000281915"/>
    </source>
</evidence>
<name>A0A3M8DDK6_9BACL</name>
<protein>
    <submittedName>
        <fullName evidence="7">M67 family peptidase</fullName>
    </submittedName>
</protein>
<dbReference type="GO" id="GO:0006508">
    <property type="term" value="P:proteolysis"/>
    <property type="evidence" value="ECO:0007669"/>
    <property type="project" value="UniProtKB-KW"/>
</dbReference>
<evidence type="ECO:0000313" key="7">
    <source>
        <dbReference type="EMBL" id="RNB86126.1"/>
    </source>
</evidence>
<dbReference type="GO" id="GO:0008235">
    <property type="term" value="F:metalloexopeptidase activity"/>
    <property type="evidence" value="ECO:0007669"/>
    <property type="project" value="TreeGrafter"/>
</dbReference>
<evidence type="ECO:0000256" key="2">
    <source>
        <dbReference type="ARBA" id="ARBA00022723"/>
    </source>
</evidence>
<keyword evidence="2" id="KW-0479">Metal-binding</keyword>
<evidence type="ECO:0000256" key="1">
    <source>
        <dbReference type="ARBA" id="ARBA00022670"/>
    </source>
</evidence>
<dbReference type="CDD" id="cd08070">
    <property type="entry name" value="MPN_like"/>
    <property type="match status" value="1"/>
</dbReference>
<dbReference type="InterPro" id="IPR028090">
    <property type="entry name" value="JAB_dom_prok"/>
</dbReference>
<keyword evidence="1" id="KW-0645">Protease</keyword>
<dbReference type="AlphaFoldDB" id="A0A3M8DDK6"/>
<dbReference type="PANTHER" id="PTHR34858">
    <property type="entry name" value="CYSO-CYSTEINE PEPTIDASE"/>
    <property type="match status" value="1"/>
</dbReference>
<dbReference type="PANTHER" id="PTHR34858:SF1">
    <property type="entry name" value="CYSO-CYSTEINE PEPTIDASE"/>
    <property type="match status" value="1"/>
</dbReference>
<evidence type="ECO:0000259" key="6">
    <source>
        <dbReference type="PROSITE" id="PS50249"/>
    </source>
</evidence>
<reference evidence="7 8" key="1">
    <citation type="submission" date="2018-10" db="EMBL/GenBank/DDBJ databases">
        <title>Phylogenomics of Brevibacillus.</title>
        <authorList>
            <person name="Dunlap C."/>
        </authorList>
    </citation>
    <scope>NUCLEOTIDE SEQUENCE [LARGE SCALE GENOMIC DNA]</scope>
    <source>
        <strain evidence="7 8">JCM 15085</strain>
    </source>
</reference>
<keyword evidence="4" id="KW-0862">Zinc</keyword>
<dbReference type="InterPro" id="IPR051929">
    <property type="entry name" value="VirAsm_ModProt"/>
</dbReference>
<keyword evidence="5" id="KW-0482">Metalloprotease</keyword>
<accession>A0A3M8DDK6</accession>
<dbReference type="Proteomes" id="UP000281915">
    <property type="component" value="Unassembled WGS sequence"/>
</dbReference>
<dbReference type="PROSITE" id="PS50249">
    <property type="entry name" value="MPN"/>
    <property type="match status" value="1"/>
</dbReference>
<feature type="domain" description="MPN" evidence="6">
    <location>
        <begin position="1"/>
        <end position="111"/>
    </location>
</feature>
<evidence type="ECO:0000256" key="3">
    <source>
        <dbReference type="ARBA" id="ARBA00022801"/>
    </source>
</evidence>
<evidence type="ECO:0000256" key="4">
    <source>
        <dbReference type="ARBA" id="ARBA00022833"/>
    </source>
</evidence>
<evidence type="ECO:0000256" key="5">
    <source>
        <dbReference type="ARBA" id="ARBA00023049"/>
    </source>
</evidence>